<evidence type="ECO:0000313" key="1">
    <source>
        <dbReference type="EMBL" id="CAH3186398.1"/>
    </source>
</evidence>
<name>A0ABN8S494_9CNID</name>
<comment type="caution">
    <text evidence="1">The sequence shown here is derived from an EMBL/GenBank/DDBJ whole genome shotgun (WGS) entry which is preliminary data.</text>
</comment>
<sequence length="157" mass="18184">MELDESLEKPRAKCRRLHQENLAWPALLGLLSLTNYLKLWKEIKRSPLHRSFTESDLSAMLQNHHLEHLTFWMEVQDYFPLSVLDAALNTTTGTAAIIEQFGKEYGVPCEQSFDMNAARCHQDFLSSLNKHKSEMTETMQLTEVEEAFDPLKDVEDK</sequence>
<dbReference type="EMBL" id="CALNXI010002332">
    <property type="protein sequence ID" value="CAH3186398.1"/>
    <property type="molecule type" value="Genomic_DNA"/>
</dbReference>
<evidence type="ECO:0000313" key="2">
    <source>
        <dbReference type="Proteomes" id="UP001159427"/>
    </source>
</evidence>
<organism evidence="1 2">
    <name type="scientific">Porites evermanni</name>
    <dbReference type="NCBI Taxonomy" id="104178"/>
    <lineage>
        <taxon>Eukaryota</taxon>
        <taxon>Metazoa</taxon>
        <taxon>Cnidaria</taxon>
        <taxon>Anthozoa</taxon>
        <taxon>Hexacorallia</taxon>
        <taxon>Scleractinia</taxon>
        <taxon>Fungiina</taxon>
        <taxon>Poritidae</taxon>
        <taxon>Porites</taxon>
    </lineage>
</organism>
<keyword evidence="2" id="KW-1185">Reference proteome</keyword>
<feature type="non-terminal residue" evidence="1">
    <location>
        <position position="157"/>
    </location>
</feature>
<gene>
    <name evidence="1" type="ORF">PEVE_00016852</name>
</gene>
<dbReference type="Proteomes" id="UP001159427">
    <property type="component" value="Unassembled WGS sequence"/>
</dbReference>
<protein>
    <submittedName>
        <fullName evidence="1">Uncharacterized protein</fullName>
    </submittedName>
</protein>
<proteinExistence type="predicted"/>
<reference evidence="1 2" key="1">
    <citation type="submission" date="2022-05" db="EMBL/GenBank/DDBJ databases">
        <authorList>
            <consortium name="Genoscope - CEA"/>
            <person name="William W."/>
        </authorList>
    </citation>
    <scope>NUCLEOTIDE SEQUENCE [LARGE SCALE GENOMIC DNA]</scope>
</reference>
<accession>A0ABN8S494</accession>